<name>A0A3D9ZNI9_9ACTN</name>
<dbReference type="RefSeq" id="WP_116070169.1">
    <property type="nucleotide sequence ID" value="NZ_BONB01000004.1"/>
</dbReference>
<protein>
    <submittedName>
        <fullName evidence="3">Aryl-alcohol dehydrogenase-like predicted oxidoreductase</fullName>
    </submittedName>
</protein>
<dbReference type="Proteomes" id="UP000256913">
    <property type="component" value="Unassembled WGS sequence"/>
</dbReference>
<dbReference type="SUPFAM" id="SSF51430">
    <property type="entry name" value="NAD(P)-linked oxidoreductase"/>
    <property type="match status" value="1"/>
</dbReference>
<evidence type="ECO:0000259" key="2">
    <source>
        <dbReference type="Pfam" id="PF00248"/>
    </source>
</evidence>
<organism evidence="3 4">
    <name type="scientific">Asanoa ferruginea</name>
    <dbReference type="NCBI Taxonomy" id="53367"/>
    <lineage>
        <taxon>Bacteria</taxon>
        <taxon>Bacillati</taxon>
        <taxon>Actinomycetota</taxon>
        <taxon>Actinomycetes</taxon>
        <taxon>Micromonosporales</taxon>
        <taxon>Micromonosporaceae</taxon>
        <taxon>Asanoa</taxon>
    </lineage>
</organism>
<dbReference type="PRINTS" id="PR00069">
    <property type="entry name" value="ALDKETRDTASE"/>
</dbReference>
<gene>
    <name evidence="3" type="ORF">DFJ67_4963</name>
</gene>
<reference evidence="3 4" key="1">
    <citation type="submission" date="2018-08" db="EMBL/GenBank/DDBJ databases">
        <title>Sequencing the genomes of 1000 actinobacteria strains.</title>
        <authorList>
            <person name="Klenk H.-P."/>
        </authorList>
    </citation>
    <scope>NUCLEOTIDE SEQUENCE [LARGE SCALE GENOMIC DNA]</scope>
    <source>
        <strain evidence="3 4">DSM 44099</strain>
    </source>
</reference>
<evidence type="ECO:0000313" key="3">
    <source>
        <dbReference type="EMBL" id="REF98938.1"/>
    </source>
</evidence>
<proteinExistence type="predicted"/>
<dbReference type="InterPro" id="IPR050791">
    <property type="entry name" value="Aldo-Keto_reductase"/>
</dbReference>
<evidence type="ECO:0000256" key="1">
    <source>
        <dbReference type="ARBA" id="ARBA00023002"/>
    </source>
</evidence>
<comment type="caution">
    <text evidence="3">The sequence shown here is derived from an EMBL/GenBank/DDBJ whole genome shotgun (WGS) entry which is preliminary data.</text>
</comment>
<dbReference type="Gene3D" id="3.20.20.100">
    <property type="entry name" value="NADP-dependent oxidoreductase domain"/>
    <property type="match status" value="1"/>
</dbReference>
<sequence length="334" mass="35734">MTDFKLDQVRLGTGGPLVGQQGFGAMGIKTDYYGTTDETEARAALERALSLGITLFDTADAYGNGANEKFLAPFLAAHRDEVVIATKFGLDNERPGIFNDPAYIRAAVDRSLRRLGVDHIDVYYLHRRDVNVPIEQTVGVMAELVAAGKVRHLGLSEVTADELRAAYAVHPIAAVESEWSLFSRDIENRVVPAAAALGTALVPYSPLGRGILTGQVPSVQGLEAGDVRRGMPRFAGGNDRANHDLLAPVREVAAAHEATPAQIALAWLHAQQEVRGLPVVPIPGTRTRARVTENAAGARIALTADELKLLDPLAAQVAGERYADMTFASGGREN</sequence>
<dbReference type="GO" id="GO:0016491">
    <property type="term" value="F:oxidoreductase activity"/>
    <property type="evidence" value="ECO:0007669"/>
    <property type="project" value="UniProtKB-KW"/>
</dbReference>
<dbReference type="EMBL" id="QUMQ01000001">
    <property type="protein sequence ID" value="REF98938.1"/>
    <property type="molecule type" value="Genomic_DNA"/>
</dbReference>
<keyword evidence="1" id="KW-0560">Oxidoreductase</keyword>
<dbReference type="PANTHER" id="PTHR43625">
    <property type="entry name" value="AFLATOXIN B1 ALDEHYDE REDUCTASE"/>
    <property type="match status" value="1"/>
</dbReference>
<dbReference type="AlphaFoldDB" id="A0A3D9ZNI9"/>
<dbReference type="InterPro" id="IPR023210">
    <property type="entry name" value="NADP_OxRdtase_dom"/>
</dbReference>
<dbReference type="Pfam" id="PF00248">
    <property type="entry name" value="Aldo_ket_red"/>
    <property type="match status" value="1"/>
</dbReference>
<dbReference type="InterPro" id="IPR036812">
    <property type="entry name" value="NAD(P)_OxRdtase_dom_sf"/>
</dbReference>
<dbReference type="PANTHER" id="PTHR43625:SF77">
    <property type="entry name" value="ALDO-KETO REDUCTASE"/>
    <property type="match status" value="1"/>
</dbReference>
<dbReference type="GO" id="GO:0005737">
    <property type="term" value="C:cytoplasm"/>
    <property type="evidence" value="ECO:0007669"/>
    <property type="project" value="TreeGrafter"/>
</dbReference>
<accession>A0A3D9ZNI9</accession>
<dbReference type="InterPro" id="IPR020471">
    <property type="entry name" value="AKR"/>
</dbReference>
<evidence type="ECO:0000313" key="4">
    <source>
        <dbReference type="Proteomes" id="UP000256913"/>
    </source>
</evidence>
<dbReference type="OrthoDB" id="3664926at2"/>
<feature type="domain" description="NADP-dependent oxidoreductase" evidence="2">
    <location>
        <begin position="22"/>
        <end position="312"/>
    </location>
</feature>
<keyword evidence="4" id="KW-1185">Reference proteome</keyword>